<dbReference type="AlphaFoldDB" id="A0A841FM65"/>
<dbReference type="GO" id="GO:0003677">
    <property type="term" value="F:DNA binding"/>
    <property type="evidence" value="ECO:0007669"/>
    <property type="project" value="InterPro"/>
</dbReference>
<proteinExistence type="predicted"/>
<protein>
    <recommendedName>
        <fullName evidence="3">YbaB/EbfC DNA-binding family protein</fullName>
    </recommendedName>
</protein>
<evidence type="ECO:0000313" key="2">
    <source>
        <dbReference type="Proteomes" id="UP000548476"/>
    </source>
</evidence>
<accession>A0A841FM65</accession>
<sequence>MTGPPEGHRRPLRQWPDVDAMLAHLERMRARNDEILAVYAAAREEAGDRTSEGRSEDGSVRAEIDDAGVVVKLDFDDGATRSPSRLGRSIVSAIHRAQAAHALKTADIAARIEHSFDVRALVGESIPAELRDAADDRDHPRS</sequence>
<reference evidence="1 2" key="1">
    <citation type="submission" date="2020-08" db="EMBL/GenBank/DDBJ databases">
        <title>Genomic Encyclopedia of Type Strains, Phase IV (KMG-IV): sequencing the most valuable type-strain genomes for metagenomic binning, comparative biology and taxonomic classification.</title>
        <authorList>
            <person name="Goeker M."/>
        </authorList>
    </citation>
    <scope>NUCLEOTIDE SEQUENCE [LARGE SCALE GENOMIC DNA]</scope>
    <source>
        <strain evidence="1 2">YIM 65646</strain>
    </source>
</reference>
<evidence type="ECO:0000313" key="1">
    <source>
        <dbReference type="EMBL" id="MBB6034287.1"/>
    </source>
</evidence>
<dbReference type="Pfam" id="PF02575">
    <property type="entry name" value="YbaB_DNA_bd"/>
    <property type="match status" value="1"/>
</dbReference>
<dbReference type="InterPro" id="IPR004401">
    <property type="entry name" value="YbaB/EbfC"/>
</dbReference>
<dbReference type="Gene3D" id="3.30.1310.10">
    <property type="entry name" value="Nucleoid-associated protein YbaB-like domain"/>
    <property type="match status" value="1"/>
</dbReference>
<evidence type="ECO:0008006" key="3">
    <source>
        <dbReference type="Google" id="ProtNLM"/>
    </source>
</evidence>
<dbReference type="RefSeq" id="WP_184787159.1">
    <property type="nucleotide sequence ID" value="NZ_BONT01000045.1"/>
</dbReference>
<organism evidence="1 2">
    <name type="scientific">Phytomonospora endophytica</name>
    <dbReference type="NCBI Taxonomy" id="714109"/>
    <lineage>
        <taxon>Bacteria</taxon>
        <taxon>Bacillati</taxon>
        <taxon>Actinomycetota</taxon>
        <taxon>Actinomycetes</taxon>
        <taxon>Micromonosporales</taxon>
        <taxon>Micromonosporaceae</taxon>
        <taxon>Phytomonospora</taxon>
    </lineage>
</organism>
<name>A0A841FM65_9ACTN</name>
<keyword evidence="2" id="KW-1185">Reference proteome</keyword>
<dbReference type="InterPro" id="IPR036894">
    <property type="entry name" value="YbaB-like_sf"/>
</dbReference>
<gene>
    <name evidence="1" type="ORF">HNR73_002137</name>
</gene>
<dbReference type="Proteomes" id="UP000548476">
    <property type="component" value="Unassembled WGS sequence"/>
</dbReference>
<dbReference type="EMBL" id="JACHGT010000004">
    <property type="protein sequence ID" value="MBB6034287.1"/>
    <property type="molecule type" value="Genomic_DNA"/>
</dbReference>
<comment type="caution">
    <text evidence="1">The sequence shown here is derived from an EMBL/GenBank/DDBJ whole genome shotgun (WGS) entry which is preliminary data.</text>
</comment>